<dbReference type="HOGENOM" id="CLU_019024_0_0_1"/>
<feature type="region of interest" description="Disordered" evidence="1">
    <location>
        <begin position="1"/>
        <end position="31"/>
    </location>
</feature>
<name>A0A0D2E0N7_9EURO</name>
<dbReference type="OrthoDB" id="4118857at2759"/>
<feature type="region of interest" description="Disordered" evidence="1">
    <location>
        <begin position="88"/>
        <end position="107"/>
    </location>
</feature>
<accession>A0A0D2E0N7</accession>
<dbReference type="EMBL" id="KN847323">
    <property type="protein sequence ID" value="KIW48963.1"/>
    <property type="molecule type" value="Genomic_DNA"/>
</dbReference>
<protein>
    <submittedName>
        <fullName evidence="2">Uncharacterized protein</fullName>
    </submittedName>
</protein>
<organism evidence="2 3">
    <name type="scientific">Exophiala xenobiotica</name>
    <dbReference type="NCBI Taxonomy" id="348802"/>
    <lineage>
        <taxon>Eukaryota</taxon>
        <taxon>Fungi</taxon>
        <taxon>Dikarya</taxon>
        <taxon>Ascomycota</taxon>
        <taxon>Pezizomycotina</taxon>
        <taxon>Eurotiomycetes</taxon>
        <taxon>Chaetothyriomycetidae</taxon>
        <taxon>Chaetothyriales</taxon>
        <taxon>Herpotrichiellaceae</taxon>
        <taxon>Exophiala</taxon>
    </lineage>
</organism>
<sequence length="498" mass="55675">MPTSYNDLRGLAQQQGGSPITPLLPSPITGELEDEGRSYFKFHNPRSHSRTSNNGSIDNLQILSYYCSNEKSDSEGEQHSLHWPAVDDSHDLEESTASESSPATPIDQEFRDVLCADESGWLANTTSHQERRRRFKARFYQVVEHPCIDLQDGQREDQVMVATVLVGPGKPKIIQIHRPPSSQSKLASPLELQSVPSTPVYAPIEVSAFSPYDTPGDMPEIDSCPNETTCANPPEPTLISLRPSLLPEPLTLPTRTLSNPSDSSMISATLRRLHNLTDPFGISPRRSRSSRASMSADPKWTIRHGFGVPESPLAPSPTSHVATWSRCRKMERVLKAVTRAIDNFPDGMLRLDSVPILDIRCPHVADKTYIDALQKIFPTAPPLLLSALTAWILVDAYFARLEEQSTPMERYWTRPAECDETPYRIPDKARVMLGIDLPDTRPIRLDEYALRMRAAAIHASIGVIGKWLIEALRGLWDDDIWRSLKVLVEVIEASPPPW</sequence>
<dbReference type="AlphaFoldDB" id="A0A0D2E0N7"/>
<reference evidence="2 3" key="1">
    <citation type="submission" date="2015-01" db="EMBL/GenBank/DDBJ databases">
        <title>The Genome Sequence of Exophiala xenobiotica CBS118157.</title>
        <authorList>
            <consortium name="The Broad Institute Genomics Platform"/>
            <person name="Cuomo C."/>
            <person name="de Hoog S."/>
            <person name="Gorbushina A."/>
            <person name="Stielow B."/>
            <person name="Teixiera M."/>
            <person name="Abouelleil A."/>
            <person name="Chapman S.B."/>
            <person name="Priest M."/>
            <person name="Young S.K."/>
            <person name="Wortman J."/>
            <person name="Nusbaum C."/>
            <person name="Birren B."/>
        </authorList>
    </citation>
    <scope>NUCLEOTIDE SEQUENCE [LARGE SCALE GENOMIC DNA]</scope>
    <source>
        <strain evidence="2 3">CBS 118157</strain>
    </source>
</reference>
<dbReference type="Proteomes" id="UP000054342">
    <property type="component" value="Unassembled WGS sequence"/>
</dbReference>
<evidence type="ECO:0000313" key="2">
    <source>
        <dbReference type="EMBL" id="KIW48963.1"/>
    </source>
</evidence>
<dbReference type="GeneID" id="25332595"/>
<keyword evidence="3" id="KW-1185">Reference proteome</keyword>
<evidence type="ECO:0000313" key="3">
    <source>
        <dbReference type="Proteomes" id="UP000054342"/>
    </source>
</evidence>
<evidence type="ECO:0000256" key="1">
    <source>
        <dbReference type="SAM" id="MobiDB-lite"/>
    </source>
</evidence>
<gene>
    <name evidence="2" type="ORF">PV05_10687</name>
</gene>
<feature type="compositionally biased region" description="Polar residues" evidence="1">
    <location>
        <begin position="1"/>
        <end position="18"/>
    </location>
</feature>
<dbReference type="RefSeq" id="XP_013309547.1">
    <property type="nucleotide sequence ID" value="XM_013454093.1"/>
</dbReference>
<proteinExistence type="predicted"/>